<gene>
    <name evidence="2" type="ORF">HDA36_004276</name>
</gene>
<dbReference type="CDD" id="cd00093">
    <property type="entry name" value="HTH_XRE"/>
    <property type="match status" value="1"/>
</dbReference>
<dbReference type="PROSITE" id="PS50943">
    <property type="entry name" value="HTH_CROC1"/>
    <property type="match status" value="1"/>
</dbReference>
<dbReference type="Pfam" id="PF13560">
    <property type="entry name" value="HTH_31"/>
    <property type="match status" value="1"/>
</dbReference>
<dbReference type="Pfam" id="PF19054">
    <property type="entry name" value="DUF5753"/>
    <property type="match status" value="1"/>
</dbReference>
<accession>A0A7W8QPE2</accession>
<dbReference type="AlphaFoldDB" id="A0A7W8QPE2"/>
<evidence type="ECO:0000313" key="2">
    <source>
        <dbReference type="EMBL" id="MBB5434192.1"/>
    </source>
</evidence>
<dbReference type="EMBL" id="JACHDB010000001">
    <property type="protein sequence ID" value="MBB5434192.1"/>
    <property type="molecule type" value="Genomic_DNA"/>
</dbReference>
<dbReference type="InterPro" id="IPR010982">
    <property type="entry name" value="Lambda_DNA-bd_dom_sf"/>
</dbReference>
<dbReference type="InterPro" id="IPR001387">
    <property type="entry name" value="Cro/C1-type_HTH"/>
</dbReference>
<name>A0A7W8QPE2_9ACTN</name>
<dbReference type="SMART" id="SM00530">
    <property type="entry name" value="HTH_XRE"/>
    <property type="match status" value="1"/>
</dbReference>
<proteinExistence type="predicted"/>
<comment type="caution">
    <text evidence="2">The sequence shown here is derived from an EMBL/GenBank/DDBJ whole genome shotgun (WGS) entry which is preliminary data.</text>
</comment>
<keyword evidence="3" id="KW-1185">Reference proteome</keyword>
<dbReference type="InterPro" id="IPR043917">
    <property type="entry name" value="DUF5753"/>
</dbReference>
<evidence type="ECO:0000313" key="3">
    <source>
        <dbReference type="Proteomes" id="UP000572635"/>
    </source>
</evidence>
<protein>
    <submittedName>
        <fullName evidence="2">Transcriptional regulator with XRE-family HTH domain</fullName>
    </submittedName>
</protein>
<reference evidence="2 3" key="1">
    <citation type="submission" date="2020-08" db="EMBL/GenBank/DDBJ databases">
        <title>Sequencing the genomes of 1000 actinobacteria strains.</title>
        <authorList>
            <person name="Klenk H.-P."/>
        </authorList>
    </citation>
    <scope>NUCLEOTIDE SEQUENCE [LARGE SCALE GENOMIC DNA]</scope>
    <source>
        <strain evidence="2 3">DSM 44551</strain>
    </source>
</reference>
<dbReference type="RefSeq" id="WP_184394604.1">
    <property type="nucleotide sequence ID" value="NZ_BAAAJD010000021.1"/>
</dbReference>
<dbReference type="SUPFAM" id="SSF47413">
    <property type="entry name" value="lambda repressor-like DNA-binding domains"/>
    <property type="match status" value="1"/>
</dbReference>
<dbReference type="Proteomes" id="UP000572635">
    <property type="component" value="Unassembled WGS sequence"/>
</dbReference>
<dbReference type="Gene3D" id="1.10.260.40">
    <property type="entry name" value="lambda repressor-like DNA-binding domains"/>
    <property type="match status" value="1"/>
</dbReference>
<evidence type="ECO:0000259" key="1">
    <source>
        <dbReference type="PROSITE" id="PS50943"/>
    </source>
</evidence>
<dbReference type="GO" id="GO:0003677">
    <property type="term" value="F:DNA binding"/>
    <property type="evidence" value="ECO:0007669"/>
    <property type="project" value="InterPro"/>
</dbReference>
<feature type="domain" description="HTH cro/C1-type" evidence="1">
    <location>
        <begin position="18"/>
        <end position="73"/>
    </location>
</feature>
<organism evidence="2 3">
    <name type="scientific">Nocardiopsis composta</name>
    <dbReference type="NCBI Taxonomy" id="157465"/>
    <lineage>
        <taxon>Bacteria</taxon>
        <taxon>Bacillati</taxon>
        <taxon>Actinomycetota</taxon>
        <taxon>Actinomycetes</taxon>
        <taxon>Streptosporangiales</taxon>
        <taxon>Nocardiopsidaceae</taxon>
        <taxon>Nocardiopsis</taxon>
    </lineage>
</organism>
<sequence>MRRTPSPSVRLRRLAAELRRIREERGLSVAQAAKGVGWGSSKLSRFETADRRIAANDLDKLLDSYKVDDAAEREALHTLTREAKDRGWWWKYRDVFGPRSLPDFEAEASVIRTYESIVIPGLLQTPDYAEALFTADCHADHDQVGRLVEARIARREILTRIDHPPRLTAVIDEAALRRPIGGQQVMGEQLEYLLRIGRSHNVDLQVLPFAAGAHSGLSGSFTILDFPEPTDLSIVYTDTLTSGAFEEQIDDVDRYMRTFGDIQGSSLSKQKSEQFIRGLLQQESGESA</sequence>